<accession>A0A1H1BCJ0</accession>
<dbReference type="PANTHER" id="PTHR43377">
    <property type="entry name" value="BILIVERDIN REDUCTASE A"/>
    <property type="match status" value="1"/>
</dbReference>
<keyword evidence="5" id="KW-1185">Reference proteome</keyword>
<feature type="domain" description="Gfo/Idh/MocA-like oxidoreductase N-terminal" evidence="2">
    <location>
        <begin position="11"/>
        <end position="126"/>
    </location>
</feature>
<evidence type="ECO:0000256" key="1">
    <source>
        <dbReference type="ARBA" id="ARBA00023027"/>
    </source>
</evidence>
<sequence>MVSPQKSVHTIRIGIIGAGYMGSQHASFISRQEGVELTAVADPFSRTLAGATGAAYFSDHRELLASDMVDGVIIANPNAAHVSTAIDALNAGIPSLLEKPLATSLEEVQLLIGAQRNSATPVLVGHHRRHHPAVTAARAAIANGELGKIVAVNGMWLTRKADTYFDAAWRREKGAGIMLINAVHDLDLLRFLCGEIVSVQAMVSNTARGLAVEDTAGFVLRFANGAVGSFIASDAAVSPWTWDQATEDDATFPYNRGSFCYSIAGTAGALGFPQLACHSYSSELVQSGRADWNHELSLHYLSRDSGDSYTNQLRHFAAVVRGEVAPLITVDDAARTLAVIQASQQAAASGTAVQPQLVFTTAGSAAP</sequence>
<dbReference type="SUPFAM" id="SSF55347">
    <property type="entry name" value="Glyceraldehyde-3-phosphate dehydrogenase-like, C-terminal domain"/>
    <property type="match status" value="1"/>
</dbReference>
<reference evidence="4 5" key="1">
    <citation type="submission" date="2016-10" db="EMBL/GenBank/DDBJ databases">
        <authorList>
            <person name="de Groot N.N."/>
        </authorList>
    </citation>
    <scope>NUCLEOTIDE SEQUENCE [LARGE SCALE GENOMIC DNA]</scope>
    <source>
        <strain evidence="4 5">DSM 20117</strain>
    </source>
</reference>
<proteinExistence type="predicted"/>
<dbReference type="Gene3D" id="3.40.50.720">
    <property type="entry name" value="NAD(P)-binding Rossmann-like Domain"/>
    <property type="match status" value="1"/>
</dbReference>
<dbReference type="AlphaFoldDB" id="A0A1H1BCJ0"/>
<gene>
    <name evidence="4" type="ORF">SAMN04489742_1343</name>
</gene>
<dbReference type="Proteomes" id="UP000181917">
    <property type="component" value="Unassembled WGS sequence"/>
</dbReference>
<dbReference type="OrthoDB" id="179913at2"/>
<dbReference type="PANTHER" id="PTHR43377:SF8">
    <property type="entry name" value="BLR3664 PROTEIN"/>
    <property type="match status" value="1"/>
</dbReference>
<dbReference type="Gene3D" id="3.30.360.10">
    <property type="entry name" value="Dihydrodipicolinate Reductase, domain 2"/>
    <property type="match status" value="1"/>
</dbReference>
<dbReference type="EMBL" id="FNKH01000002">
    <property type="protein sequence ID" value="SDQ49617.1"/>
    <property type="molecule type" value="Genomic_DNA"/>
</dbReference>
<organism evidence="4 5">
    <name type="scientific">Crystallibacter crystallopoietes</name>
    <dbReference type="NCBI Taxonomy" id="37928"/>
    <lineage>
        <taxon>Bacteria</taxon>
        <taxon>Bacillati</taxon>
        <taxon>Actinomycetota</taxon>
        <taxon>Actinomycetes</taxon>
        <taxon>Micrococcales</taxon>
        <taxon>Micrococcaceae</taxon>
        <taxon>Crystallibacter</taxon>
    </lineage>
</organism>
<dbReference type="InterPro" id="IPR051450">
    <property type="entry name" value="Gfo/Idh/MocA_Oxidoreductases"/>
</dbReference>
<dbReference type="RefSeq" id="WP_074699765.1">
    <property type="nucleotide sequence ID" value="NZ_CP018863.1"/>
</dbReference>
<protein>
    <submittedName>
        <fullName evidence="4">Predicted dehydrogenase</fullName>
    </submittedName>
</protein>
<dbReference type="InterPro" id="IPR055170">
    <property type="entry name" value="GFO_IDH_MocA-like_dom"/>
</dbReference>
<evidence type="ECO:0000259" key="2">
    <source>
        <dbReference type="Pfam" id="PF01408"/>
    </source>
</evidence>
<feature type="domain" description="GFO/IDH/MocA-like oxidoreductase" evidence="3">
    <location>
        <begin position="135"/>
        <end position="258"/>
    </location>
</feature>
<dbReference type="SUPFAM" id="SSF51735">
    <property type="entry name" value="NAD(P)-binding Rossmann-fold domains"/>
    <property type="match status" value="1"/>
</dbReference>
<evidence type="ECO:0000259" key="3">
    <source>
        <dbReference type="Pfam" id="PF22725"/>
    </source>
</evidence>
<name>A0A1H1BCJ0_9MICC</name>
<dbReference type="STRING" id="37928.SAMN04489742_1343"/>
<evidence type="ECO:0000313" key="4">
    <source>
        <dbReference type="EMBL" id="SDQ49617.1"/>
    </source>
</evidence>
<dbReference type="InterPro" id="IPR000683">
    <property type="entry name" value="Gfo/Idh/MocA-like_OxRdtase_N"/>
</dbReference>
<dbReference type="KEGG" id="acry:AC20117_10640"/>
<evidence type="ECO:0000313" key="5">
    <source>
        <dbReference type="Proteomes" id="UP000181917"/>
    </source>
</evidence>
<dbReference type="Pfam" id="PF01408">
    <property type="entry name" value="GFO_IDH_MocA"/>
    <property type="match status" value="1"/>
</dbReference>
<keyword evidence="1" id="KW-0520">NAD</keyword>
<dbReference type="InterPro" id="IPR036291">
    <property type="entry name" value="NAD(P)-bd_dom_sf"/>
</dbReference>
<dbReference type="GO" id="GO:0000166">
    <property type="term" value="F:nucleotide binding"/>
    <property type="evidence" value="ECO:0007669"/>
    <property type="project" value="InterPro"/>
</dbReference>
<dbReference type="Pfam" id="PF22725">
    <property type="entry name" value="GFO_IDH_MocA_C3"/>
    <property type="match status" value="1"/>
</dbReference>